<dbReference type="PANTHER" id="PTHR35535">
    <property type="entry name" value="HEAT SHOCK PROTEIN HSLJ"/>
    <property type="match status" value="1"/>
</dbReference>
<sequence>MSNRIAVAVLLLATVTACGGPSAGQGADLRGKVYVSSSVTEQGKPRTMVEGTRVELRFTDDDRLIATAGCNQMQSPVKLDDGKLSVADLAMTAMGCPKPELHQQDEWLSKLLGATPSWKLDGTNLVVTGSNSEIVLATEQPATLEGTWTVNGIVTNDAVSSVPAGVKATISFKDGNILIDTGCNMNGAEQPFELDGQKIKHKLGPTTLKSCGPADEVENAVRATFENSEATYEIDRTTLSLTNASGAGLKLGK</sequence>
<keyword evidence="1" id="KW-0732">Signal</keyword>
<feature type="domain" description="DUF306" evidence="2">
    <location>
        <begin position="28"/>
        <end position="136"/>
    </location>
</feature>
<dbReference type="Gene3D" id="2.40.128.270">
    <property type="match status" value="2"/>
</dbReference>
<dbReference type="InterPro" id="IPR038670">
    <property type="entry name" value="HslJ-like_sf"/>
</dbReference>
<proteinExistence type="predicted"/>
<dbReference type="RefSeq" id="WP_189154324.1">
    <property type="nucleotide sequence ID" value="NZ_BMNC01000002.1"/>
</dbReference>
<evidence type="ECO:0000259" key="2">
    <source>
        <dbReference type="Pfam" id="PF03724"/>
    </source>
</evidence>
<reference evidence="4" key="1">
    <citation type="journal article" date="2019" name="Int. J. Syst. Evol. Microbiol.">
        <title>The Global Catalogue of Microorganisms (GCM) 10K type strain sequencing project: providing services to taxonomists for standard genome sequencing and annotation.</title>
        <authorList>
            <consortium name="The Broad Institute Genomics Platform"/>
            <consortium name="The Broad Institute Genome Sequencing Center for Infectious Disease"/>
            <person name="Wu L."/>
            <person name="Ma J."/>
        </authorList>
    </citation>
    <scope>NUCLEOTIDE SEQUENCE [LARGE SCALE GENOMIC DNA]</scope>
    <source>
        <strain evidence="4">CGMCC 4.7319</strain>
    </source>
</reference>
<organism evidence="3 4">
    <name type="scientific">Lentzea pudingi</name>
    <dbReference type="NCBI Taxonomy" id="1789439"/>
    <lineage>
        <taxon>Bacteria</taxon>
        <taxon>Bacillati</taxon>
        <taxon>Actinomycetota</taxon>
        <taxon>Actinomycetes</taxon>
        <taxon>Pseudonocardiales</taxon>
        <taxon>Pseudonocardiaceae</taxon>
        <taxon>Lentzea</taxon>
    </lineage>
</organism>
<dbReference type="InterPro" id="IPR005184">
    <property type="entry name" value="DUF306_Meta_HslJ"/>
</dbReference>
<dbReference type="EMBL" id="BMNC01000002">
    <property type="protein sequence ID" value="GGM84054.1"/>
    <property type="molecule type" value="Genomic_DNA"/>
</dbReference>
<protein>
    <recommendedName>
        <fullName evidence="2">DUF306 domain-containing protein</fullName>
    </recommendedName>
</protein>
<feature type="signal peptide" evidence="1">
    <location>
        <begin position="1"/>
        <end position="19"/>
    </location>
</feature>
<feature type="chain" id="PRO_5047124146" description="DUF306 domain-containing protein" evidence="1">
    <location>
        <begin position="20"/>
        <end position="253"/>
    </location>
</feature>
<evidence type="ECO:0000313" key="4">
    <source>
        <dbReference type="Proteomes" id="UP000597656"/>
    </source>
</evidence>
<name>A0ABQ2HJZ2_9PSEU</name>
<accession>A0ABQ2HJZ2</accession>
<evidence type="ECO:0000256" key="1">
    <source>
        <dbReference type="SAM" id="SignalP"/>
    </source>
</evidence>
<dbReference type="Pfam" id="PF03724">
    <property type="entry name" value="META"/>
    <property type="match status" value="2"/>
</dbReference>
<dbReference type="Proteomes" id="UP000597656">
    <property type="component" value="Unassembled WGS sequence"/>
</dbReference>
<comment type="caution">
    <text evidence="3">The sequence shown here is derived from an EMBL/GenBank/DDBJ whole genome shotgun (WGS) entry which is preliminary data.</text>
</comment>
<dbReference type="PROSITE" id="PS51257">
    <property type="entry name" value="PROKAR_LIPOPROTEIN"/>
    <property type="match status" value="1"/>
</dbReference>
<gene>
    <name evidence="3" type="ORF">GCM10011609_20200</name>
</gene>
<feature type="domain" description="DUF306" evidence="2">
    <location>
        <begin position="143"/>
        <end position="248"/>
    </location>
</feature>
<dbReference type="PANTHER" id="PTHR35535:SF1">
    <property type="entry name" value="HEAT SHOCK PROTEIN HSLJ"/>
    <property type="match status" value="1"/>
</dbReference>
<dbReference type="InterPro" id="IPR053147">
    <property type="entry name" value="Hsp_HslJ-like"/>
</dbReference>
<evidence type="ECO:0000313" key="3">
    <source>
        <dbReference type="EMBL" id="GGM84054.1"/>
    </source>
</evidence>
<keyword evidence="4" id="KW-1185">Reference proteome</keyword>